<sequence length="28" mass="3255">MISESCRLDFFFFYAFLFNVRAAVMATG</sequence>
<evidence type="ECO:0000313" key="1">
    <source>
        <dbReference type="EMBL" id="MBX74193.1"/>
    </source>
</evidence>
<name>A0A2P2R4L3_RHIMU</name>
<dbReference type="EMBL" id="GGEC01093709">
    <property type="protein sequence ID" value="MBX74193.1"/>
    <property type="molecule type" value="Transcribed_RNA"/>
</dbReference>
<protein>
    <submittedName>
        <fullName evidence="1">Uncharacterized protein</fullName>
    </submittedName>
</protein>
<reference evidence="1" key="1">
    <citation type="submission" date="2018-02" db="EMBL/GenBank/DDBJ databases">
        <title>Rhizophora mucronata_Transcriptome.</title>
        <authorList>
            <person name="Meera S.P."/>
            <person name="Sreeshan A."/>
            <person name="Augustine A."/>
        </authorList>
    </citation>
    <scope>NUCLEOTIDE SEQUENCE</scope>
    <source>
        <tissue evidence="1">Leaf</tissue>
    </source>
</reference>
<dbReference type="AlphaFoldDB" id="A0A2P2R4L3"/>
<accession>A0A2P2R4L3</accession>
<proteinExistence type="predicted"/>
<organism evidence="1">
    <name type="scientific">Rhizophora mucronata</name>
    <name type="common">Asiatic mangrove</name>
    <dbReference type="NCBI Taxonomy" id="61149"/>
    <lineage>
        <taxon>Eukaryota</taxon>
        <taxon>Viridiplantae</taxon>
        <taxon>Streptophyta</taxon>
        <taxon>Embryophyta</taxon>
        <taxon>Tracheophyta</taxon>
        <taxon>Spermatophyta</taxon>
        <taxon>Magnoliopsida</taxon>
        <taxon>eudicotyledons</taxon>
        <taxon>Gunneridae</taxon>
        <taxon>Pentapetalae</taxon>
        <taxon>rosids</taxon>
        <taxon>fabids</taxon>
        <taxon>Malpighiales</taxon>
        <taxon>Rhizophoraceae</taxon>
        <taxon>Rhizophora</taxon>
    </lineage>
</organism>